<protein>
    <submittedName>
        <fullName evidence="2">Uncharacterized protein</fullName>
    </submittedName>
</protein>
<feature type="compositionally biased region" description="Basic residues" evidence="1">
    <location>
        <begin position="11"/>
        <end position="23"/>
    </location>
</feature>
<dbReference type="AlphaFoldDB" id="A0ABD2NMJ6"/>
<dbReference type="EMBL" id="JABFTP020000124">
    <property type="protein sequence ID" value="KAL3279913.1"/>
    <property type="molecule type" value="Genomic_DNA"/>
</dbReference>
<name>A0ABD2NMJ6_9CUCU</name>
<proteinExistence type="predicted"/>
<comment type="caution">
    <text evidence="2">The sequence shown here is derived from an EMBL/GenBank/DDBJ whole genome shotgun (WGS) entry which is preliminary data.</text>
</comment>
<keyword evidence="3" id="KW-1185">Reference proteome</keyword>
<accession>A0ABD2NMJ6</accession>
<evidence type="ECO:0000256" key="1">
    <source>
        <dbReference type="SAM" id="MobiDB-lite"/>
    </source>
</evidence>
<feature type="non-terminal residue" evidence="2">
    <location>
        <position position="65"/>
    </location>
</feature>
<evidence type="ECO:0000313" key="3">
    <source>
        <dbReference type="Proteomes" id="UP001516400"/>
    </source>
</evidence>
<reference evidence="2 3" key="1">
    <citation type="journal article" date="2021" name="BMC Biol.">
        <title>Horizontally acquired antibacterial genes associated with adaptive radiation of ladybird beetles.</title>
        <authorList>
            <person name="Li H.S."/>
            <person name="Tang X.F."/>
            <person name="Huang Y.H."/>
            <person name="Xu Z.Y."/>
            <person name="Chen M.L."/>
            <person name="Du X.Y."/>
            <person name="Qiu B.Y."/>
            <person name="Chen P.T."/>
            <person name="Zhang W."/>
            <person name="Slipinski A."/>
            <person name="Escalona H.E."/>
            <person name="Waterhouse R.M."/>
            <person name="Zwick A."/>
            <person name="Pang H."/>
        </authorList>
    </citation>
    <scope>NUCLEOTIDE SEQUENCE [LARGE SCALE GENOMIC DNA]</scope>
    <source>
        <strain evidence="2">SYSU2018</strain>
    </source>
</reference>
<dbReference type="Proteomes" id="UP001516400">
    <property type="component" value="Unassembled WGS sequence"/>
</dbReference>
<organism evidence="2 3">
    <name type="scientific">Cryptolaemus montrouzieri</name>
    <dbReference type="NCBI Taxonomy" id="559131"/>
    <lineage>
        <taxon>Eukaryota</taxon>
        <taxon>Metazoa</taxon>
        <taxon>Ecdysozoa</taxon>
        <taxon>Arthropoda</taxon>
        <taxon>Hexapoda</taxon>
        <taxon>Insecta</taxon>
        <taxon>Pterygota</taxon>
        <taxon>Neoptera</taxon>
        <taxon>Endopterygota</taxon>
        <taxon>Coleoptera</taxon>
        <taxon>Polyphaga</taxon>
        <taxon>Cucujiformia</taxon>
        <taxon>Coccinelloidea</taxon>
        <taxon>Coccinellidae</taxon>
        <taxon>Scymninae</taxon>
        <taxon>Scymnini</taxon>
        <taxon>Cryptolaemus</taxon>
    </lineage>
</organism>
<sequence length="65" mass="7340">RKTSQTEIKNKGKGKGKAKGKSTRRVEVEKVKKHILQDDSEEDTCCRLVCAESYNDDASGLDWIQ</sequence>
<feature type="non-terminal residue" evidence="2">
    <location>
        <position position="1"/>
    </location>
</feature>
<gene>
    <name evidence="2" type="ORF">HHI36_017420</name>
</gene>
<feature type="region of interest" description="Disordered" evidence="1">
    <location>
        <begin position="1"/>
        <end position="26"/>
    </location>
</feature>
<evidence type="ECO:0000313" key="2">
    <source>
        <dbReference type="EMBL" id="KAL3279913.1"/>
    </source>
</evidence>